<evidence type="ECO:0000256" key="7">
    <source>
        <dbReference type="ARBA" id="ARBA00023136"/>
    </source>
</evidence>
<dbReference type="GO" id="GO:0015740">
    <property type="term" value="P:C4-dicarboxylate transport"/>
    <property type="evidence" value="ECO:0007669"/>
    <property type="project" value="TreeGrafter"/>
</dbReference>
<keyword evidence="2" id="KW-0813">Transport</keyword>
<comment type="subcellular location">
    <subcellularLocation>
        <location evidence="1">Cell inner membrane</location>
        <topology evidence="1">Multi-pass membrane protein</topology>
    </subcellularLocation>
</comment>
<keyword evidence="3" id="KW-1003">Cell membrane</keyword>
<keyword evidence="7 8" id="KW-0472">Membrane</keyword>
<dbReference type="InterPro" id="IPR055348">
    <property type="entry name" value="DctQ"/>
</dbReference>
<feature type="domain" description="Tripartite ATP-independent periplasmic transporters DctQ component" evidence="9">
    <location>
        <begin position="23"/>
        <end position="106"/>
    </location>
</feature>
<evidence type="ECO:0000256" key="6">
    <source>
        <dbReference type="ARBA" id="ARBA00022989"/>
    </source>
</evidence>
<keyword evidence="6 8" id="KW-1133">Transmembrane helix</keyword>
<feature type="non-terminal residue" evidence="10">
    <location>
        <position position="111"/>
    </location>
</feature>
<feature type="transmembrane region" description="Helical" evidence="8">
    <location>
        <begin position="46"/>
        <end position="64"/>
    </location>
</feature>
<gene>
    <name evidence="10" type="ORF">S12H4_41960</name>
</gene>
<evidence type="ECO:0000256" key="3">
    <source>
        <dbReference type="ARBA" id="ARBA00022475"/>
    </source>
</evidence>
<reference evidence="10" key="1">
    <citation type="journal article" date="2014" name="Front. Microbiol.">
        <title>High frequency of phylogenetically diverse reductive dehalogenase-homologous genes in deep subseafloor sedimentary metagenomes.</title>
        <authorList>
            <person name="Kawai M."/>
            <person name="Futagami T."/>
            <person name="Toyoda A."/>
            <person name="Takaki Y."/>
            <person name="Nishi S."/>
            <person name="Hori S."/>
            <person name="Arai W."/>
            <person name="Tsubouchi T."/>
            <person name="Morono Y."/>
            <person name="Uchiyama I."/>
            <person name="Ito T."/>
            <person name="Fujiyama A."/>
            <person name="Inagaki F."/>
            <person name="Takami H."/>
        </authorList>
    </citation>
    <scope>NUCLEOTIDE SEQUENCE</scope>
    <source>
        <strain evidence="10">Expedition CK06-06</strain>
    </source>
</reference>
<sequence length="111" mass="12391">MKFRKAIDKILGRLVVIIMGVLVLDVLWQVASRYILKDPSSFTDELAGFLLIWVGLFGAAYASGKKQHLAINVLQQKINPDKKKYLDFIINTIVALFALIVLIIGGSNLVY</sequence>
<keyword evidence="4" id="KW-0997">Cell inner membrane</keyword>
<feature type="transmembrane region" description="Helical" evidence="8">
    <location>
        <begin position="12"/>
        <end position="31"/>
    </location>
</feature>
<evidence type="ECO:0000256" key="2">
    <source>
        <dbReference type="ARBA" id="ARBA00022448"/>
    </source>
</evidence>
<dbReference type="InterPro" id="IPR007387">
    <property type="entry name" value="TRAP_DctQ"/>
</dbReference>
<dbReference type="GO" id="GO:0022857">
    <property type="term" value="F:transmembrane transporter activity"/>
    <property type="evidence" value="ECO:0007669"/>
    <property type="project" value="TreeGrafter"/>
</dbReference>
<evidence type="ECO:0000259" key="9">
    <source>
        <dbReference type="Pfam" id="PF04290"/>
    </source>
</evidence>
<dbReference type="Pfam" id="PF04290">
    <property type="entry name" value="DctQ"/>
    <property type="match status" value="1"/>
</dbReference>
<evidence type="ECO:0000313" key="10">
    <source>
        <dbReference type="EMBL" id="GAJ10648.1"/>
    </source>
</evidence>
<protein>
    <recommendedName>
        <fullName evidence="9">Tripartite ATP-independent periplasmic transporters DctQ component domain-containing protein</fullName>
    </recommendedName>
</protein>
<accession>X1TZA6</accession>
<evidence type="ECO:0000256" key="5">
    <source>
        <dbReference type="ARBA" id="ARBA00022692"/>
    </source>
</evidence>
<dbReference type="PANTHER" id="PTHR35011:SF2">
    <property type="entry name" value="2,3-DIKETO-L-GULONATE TRAP TRANSPORTER SMALL PERMEASE PROTEIN YIAM"/>
    <property type="match status" value="1"/>
</dbReference>
<dbReference type="GO" id="GO:0005886">
    <property type="term" value="C:plasma membrane"/>
    <property type="evidence" value="ECO:0007669"/>
    <property type="project" value="UniProtKB-SubCell"/>
</dbReference>
<dbReference type="PANTHER" id="PTHR35011">
    <property type="entry name" value="2,3-DIKETO-L-GULONATE TRAP TRANSPORTER SMALL PERMEASE PROTEIN YIAM"/>
    <property type="match status" value="1"/>
</dbReference>
<feature type="transmembrane region" description="Helical" evidence="8">
    <location>
        <begin position="85"/>
        <end position="105"/>
    </location>
</feature>
<keyword evidence="5 8" id="KW-0812">Transmembrane</keyword>
<proteinExistence type="predicted"/>
<dbReference type="AlphaFoldDB" id="X1TZA6"/>
<dbReference type="EMBL" id="BARW01025627">
    <property type="protein sequence ID" value="GAJ10648.1"/>
    <property type="molecule type" value="Genomic_DNA"/>
</dbReference>
<name>X1TZA6_9ZZZZ</name>
<evidence type="ECO:0000256" key="8">
    <source>
        <dbReference type="SAM" id="Phobius"/>
    </source>
</evidence>
<evidence type="ECO:0000256" key="4">
    <source>
        <dbReference type="ARBA" id="ARBA00022519"/>
    </source>
</evidence>
<comment type="caution">
    <text evidence="10">The sequence shown here is derived from an EMBL/GenBank/DDBJ whole genome shotgun (WGS) entry which is preliminary data.</text>
</comment>
<organism evidence="10">
    <name type="scientific">marine sediment metagenome</name>
    <dbReference type="NCBI Taxonomy" id="412755"/>
    <lineage>
        <taxon>unclassified sequences</taxon>
        <taxon>metagenomes</taxon>
        <taxon>ecological metagenomes</taxon>
    </lineage>
</organism>
<evidence type="ECO:0000256" key="1">
    <source>
        <dbReference type="ARBA" id="ARBA00004429"/>
    </source>
</evidence>